<feature type="transmembrane region" description="Helical" evidence="7">
    <location>
        <begin position="6"/>
        <end position="23"/>
    </location>
</feature>
<keyword evidence="5 6" id="KW-0482">Metalloprotease</keyword>
<dbReference type="EMBL" id="BAABHJ010000002">
    <property type="protein sequence ID" value="GAA4602891.1"/>
    <property type="molecule type" value="Genomic_DNA"/>
</dbReference>
<dbReference type="InterPro" id="IPR052173">
    <property type="entry name" value="Beta-lactam_resp_regulator"/>
</dbReference>
<keyword evidence="7" id="KW-1133">Transmembrane helix</keyword>
<keyword evidence="7" id="KW-0472">Membrane</keyword>
<dbReference type="RefSeq" id="WP_345348706.1">
    <property type="nucleotide sequence ID" value="NZ_BAABHJ010000002.1"/>
</dbReference>
<keyword evidence="1 6" id="KW-0645">Protease</keyword>
<keyword evidence="10" id="KW-1185">Reference proteome</keyword>
<evidence type="ECO:0000256" key="5">
    <source>
        <dbReference type="ARBA" id="ARBA00023049"/>
    </source>
</evidence>
<keyword evidence="2" id="KW-0479">Metal-binding</keyword>
<comment type="caution">
    <text evidence="9">The sequence shown here is derived from an EMBL/GenBank/DDBJ whole genome shotgun (WGS) entry which is preliminary data.</text>
</comment>
<gene>
    <name evidence="9" type="ORF">GCM10023195_09230</name>
</gene>
<sequence length="343" mass="35842">MVVDVWMPLLIPLLAVPLVRLLADRLAPRPASWLLAATGALLSGCTMLALGLLTGAGLLRLGFVAAAEHLSPLLLRRMSPTPLPLAWAAGLALAVTIGLAGWTLHRRVTALLLAAKTAPSRRGGLAVLPDDLPDAYAVPGRPGTVVVTTGMLRALDAREREVLLAHERAHLSGRHHWFTLVVDVAAVLHPALIALRAPLRYHLERWADESAAGAVGDRRLVARAIARAALAGGRSGSAPAGAFSATAGPVPRRVAALLTAPPTRRSRLLPGMAAALVACVALSGGGALDAATDLRGSMEAMEVHRHHRSGTAETILAAYTGRTAAVRQPTPSQIRLPRPARTQ</sequence>
<protein>
    <submittedName>
        <fullName evidence="9">M56 family metallopeptidase</fullName>
    </submittedName>
</protein>
<evidence type="ECO:0000256" key="7">
    <source>
        <dbReference type="SAM" id="Phobius"/>
    </source>
</evidence>
<dbReference type="PANTHER" id="PTHR34978">
    <property type="entry name" value="POSSIBLE SENSOR-TRANSDUCER PROTEIN BLAR"/>
    <property type="match status" value="1"/>
</dbReference>
<feature type="domain" description="Peptidase M48" evidence="8">
    <location>
        <begin position="104"/>
        <end position="187"/>
    </location>
</feature>
<evidence type="ECO:0000313" key="10">
    <source>
        <dbReference type="Proteomes" id="UP001500212"/>
    </source>
</evidence>
<evidence type="ECO:0000313" key="9">
    <source>
        <dbReference type="EMBL" id="GAA4602891.1"/>
    </source>
</evidence>
<evidence type="ECO:0000256" key="4">
    <source>
        <dbReference type="ARBA" id="ARBA00022833"/>
    </source>
</evidence>
<dbReference type="PANTHER" id="PTHR34978:SF3">
    <property type="entry name" value="SLR0241 PROTEIN"/>
    <property type="match status" value="1"/>
</dbReference>
<evidence type="ECO:0000256" key="1">
    <source>
        <dbReference type="ARBA" id="ARBA00022670"/>
    </source>
</evidence>
<reference evidence="10" key="1">
    <citation type="journal article" date="2019" name="Int. J. Syst. Evol. Microbiol.">
        <title>The Global Catalogue of Microorganisms (GCM) 10K type strain sequencing project: providing services to taxonomists for standard genome sequencing and annotation.</title>
        <authorList>
            <consortium name="The Broad Institute Genomics Platform"/>
            <consortium name="The Broad Institute Genome Sequencing Center for Infectious Disease"/>
            <person name="Wu L."/>
            <person name="Ma J."/>
        </authorList>
    </citation>
    <scope>NUCLEOTIDE SEQUENCE [LARGE SCALE GENOMIC DNA]</scope>
    <source>
        <strain evidence="10">JCM 17938</strain>
    </source>
</reference>
<keyword evidence="7" id="KW-0812">Transmembrane</keyword>
<feature type="transmembrane region" description="Helical" evidence="7">
    <location>
        <begin position="85"/>
        <end position="104"/>
    </location>
</feature>
<feature type="transmembrane region" description="Helical" evidence="7">
    <location>
        <begin position="35"/>
        <end position="65"/>
    </location>
</feature>
<dbReference type="Gene3D" id="3.30.2010.10">
    <property type="entry name" value="Metalloproteases ('zincins'), catalytic domain"/>
    <property type="match status" value="1"/>
</dbReference>
<evidence type="ECO:0000259" key="8">
    <source>
        <dbReference type="Pfam" id="PF01435"/>
    </source>
</evidence>
<dbReference type="CDD" id="cd07326">
    <property type="entry name" value="M56_BlaR1_MecR1_like"/>
    <property type="match status" value="1"/>
</dbReference>
<evidence type="ECO:0000256" key="6">
    <source>
        <dbReference type="RuleBase" id="RU003983"/>
    </source>
</evidence>
<comment type="cofactor">
    <cofactor evidence="6">
        <name>Zn(2+)</name>
        <dbReference type="ChEBI" id="CHEBI:29105"/>
    </cofactor>
    <text evidence="6">Binds 1 zinc ion per subunit.</text>
</comment>
<accession>A0ABP8TD82</accession>
<dbReference type="Proteomes" id="UP001500212">
    <property type="component" value="Unassembled WGS sequence"/>
</dbReference>
<evidence type="ECO:0000256" key="2">
    <source>
        <dbReference type="ARBA" id="ARBA00022723"/>
    </source>
</evidence>
<organism evidence="9 10">
    <name type="scientific">Actinoallomurus liliacearum</name>
    <dbReference type="NCBI Taxonomy" id="1080073"/>
    <lineage>
        <taxon>Bacteria</taxon>
        <taxon>Bacillati</taxon>
        <taxon>Actinomycetota</taxon>
        <taxon>Actinomycetes</taxon>
        <taxon>Streptosporangiales</taxon>
        <taxon>Thermomonosporaceae</taxon>
        <taxon>Actinoallomurus</taxon>
    </lineage>
</organism>
<comment type="similarity">
    <text evidence="6">Belongs to the peptidase M48 family.</text>
</comment>
<evidence type="ECO:0000256" key="3">
    <source>
        <dbReference type="ARBA" id="ARBA00022801"/>
    </source>
</evidence>
<name>A0ABP8TD82_9ACTN</name>
<proteinExistence type="inferred from homology"/>
<dbReference type="InterPro" id="IPR001915">
    <property type="entry name" value="Peptidase_M48"/>
</dbReference>
<keyword evidence="3 6" id="KW-0378">Hydrolase</keyword>
<dbReference type="Pfam" id="PF01435">
    <property type="entry name" value="Peptidase_M48"/>
    <property type="match status" value="1"/>
</dbReference>
<keyword evidence="4 6" id="KW-0862">Zinc</keyword>